<dbReference type="Pfam" id="PF08386">
    <property type="entry name" value="Abhydrolase_4"/>
    <property type="match status" value="1"/>
</dbReference>
<name>A0A495K4B4_WILMA</name>
<evidence type="ECO:0000313" key="4">
    <source>
        <dbReference type="Proteomes" id="UP000274762"/>
    </source>
</evidence>
<dbReference type="Gene3D" id="3.40.50.1820">
    <property type="entry name" value="alpha/beta hydrolase"/>
    <property type="match status" value="1"/>
</dbReference>
<proteinExistence type="predicted"/>
<evidence type="ECO:0000259" key="2">
    <source>
        <dbReference type="Pfam" id="PF08386"/>
    </source>
</evidence>
<dbReference type="AlphaFoldDB" id="A0A495K4B4"/>
<dbReference type="InterPro" id="IPR029058">
    <property type="entry name" value="AB_hydrolase_fold"/>
</dbReference>
<gene>
    <name evidence="3" type="ORF">DFJ75_2501</name>
</gene>
<organism evidence="3 4">
    <name type="scientific">Williamsia marianensis</name>
    <dbReference type="NCBI Taxonomy" id="85044"/>
    <lineage>
        <taxon>Bacteria</taxon>
        <taxon>Bacillati</taxon>
        <taxon>Actinomycetota</taxon>
        <taxon>Actinomycetes</taxon>
        <taxon>Mycobacteriales</taxon>
        <taxon>Nocardiaceae</taxon>
        <taxon>Williamsia</taxon>
    </lineage>
</organism>
<comment type="caution">
    <text evidence="3">The sequence shown here is derived from an EMBL/GenBank/DDBJ whole genome shotgun (WGS) entry which is preliminary data.</text>
</comment>
<evidence type="ECO:0000313" key="3">
    <source>
        <dbReference type="EMBL" id="RKR95675.1"/>
    </source>
</evidence>
<accession>A0A495K4B4</accession>
<dbReference type="Proteomes" id="UP000274762">
    <property type="component" value="Unassembled WGS sequence"/>
</dbReference>
<sequence length="552" mass="56140">MSFASTLADMQRALVTTDDRTGRMWSLSRPDRSARRRSLRLLAAAMVAVGILNGCTAGPDPGPDLVIEENNGGGQAPTTTTPPPSLEVPKQDLAWRECGDDLQERFPGTALAPGVTFECGNFENSVTPGTQSIDTVTVSAVRARSADTPADAAPLVLTSGTDIPSTRTLLSLAQGGGRNLLSAHPVVAVDRRGTGASTPLDCMTNLERNTLLNNGFSTSSADYPARVERLAAAGTSASDGCTEILSPHQVQFTANNAAADLEKLRTVWQVDRIGIAGVGEGAAVALAYAGLYTDHLARLILDTPAPYSTNAQTTGQQIAEGTGAALGLFADQCRAISCSLGADPGVVIAGLLDRARTGGLDGIADTDVLAALTTTIALAPGDRATVITTAADMLSAADGGALGPLRTAIGQARALRGTDGQLLSQCNDTFEPVGRNQIDGLIAEWGRQYPLTGAGTALGLLRCNGFPAGAAPPTIGEIPVPVLMFTGSGDTINGPTASDGINGALIGAGATSSILSWEGLGYSVLAHSDCAGEAAIAYARSGEPPAPGACPA</sequence>
<dbReference type="InterPro" id="IPR013595">
    <property type="entry name" value="Pept_S33_TAP-like_C"/>
</dbReference>
<dbReference type="EMBL" id="RBKV01000001">
    <property type="protein sequence ID" value="RKR95675.1"/>
    <property type="molecule type" value="Genomic_DNA"/>
</dbReference>
<reference evidence="3 4" key="1">
    <citation type="submission" date="2018-10" db="EMBL/GenBank/DDBJ databases">
        <title>Sequencing the genomes of 1000 actinobacteria strains.</title>
        <authorList>
            <person name="Klenk H.-P."/>
        </authorList>
    </citation>
    <scope>NUCLEOTIDE SEQUENCE [LARGE SCALE GENOMIC DNA]</scope>
    <source>
        <strain evidence="3 4">DSM 44343</strain>
    </source>
</reference>
<feature type="region of interest" description="Disordered" evidence="1">
    <location>
        <begin position="60"/>
        <end position="85"/>
    </location>
</feature>
<protein>
    <submittedName>
        <fullName evidence="3">TAP-like protein</fullName>
    </submittedName>
</protein>
<feature type="domain" description="Peptidase S33 tripeptidyl aminopeptidase-like C-terminal" evidence="2">
    <location>
        <begin position="450"/>
        <end position="548"/>
    </location>
</feature>
<dbReference type="SUPFAM" id="SSF53474">
    <property type="entry name" value="alpha/beta-Hydrolases"/>
    <property type="match status" value="1"/>
</dbReference>
<evidence type="ECO:0000256" key="1">
    <source>
        <dbReference type="SAM" id="MobiDB-lite"/>
    </source>
</evidence>